<accession>A0ABN1W9S9</accession>
<feature type="domain" description="Gfo/Idh/MocA-like oxidoreductase N-terminal" evidence="3">
    <location>
        <begin position="11"/>
        <end position="130"/>
    </location>
</feature>
<dbReference type="InterPro" id="IPR051317">
    <property type="entry name" value="Gfo/Idh/MocA_oxidoreduct"/>
</dbReference>
<organism evidence="5 6">
    <name type="scientific">Kitasatospora nipponensis</name>
    <dbReference type="NCBI Taxonomy" id="258049"/>
    <lineage>
        <taxon>Bacteria</taxon>
        <taxon>Bacillati</taxon>
        <taxon>Actinomycetota</taxon>
        <taxon>Actinomycetes</taxon>
        <taxon>Kitasatosporales</taxon>
        <taxon>Streptomycetaceae</taxon>
        <taxon>Kitasatospora</taxon>
    </lineage>
</organism>
<dbReference type="EMBL" id="BAAALF010000040">
    <property type="protein sequence ID" value="GAA1236714.1"/>
    <property type="molecule type" value="Genomic_DNA"/>
</dbReference>
<evidence type="ECO:0000256" key="1">
    <source>
        <dbReference type="ARBA" id="ARBA00010928"/>
    </source>
</evidence>
<dbReference type="InterPro" id="IPR000683">
    <property type="entry name" value="Gfo/Idh/MocA-like_OxRdtase_N"/>
</dbReference>
<dbReference type="InterPro" id="IPR036291">
    <property type="entry name" value="NAD(P)-bd_dom_sf"/>
</dbReference>
<gene>
    <name evidence="5" type="ORF">GCM10009665_28590</name>
</gene>
<dbReference type="PANTHER" id="PTHR43708:SF5">
    <property type="entry name" value="CONSERVED EXPRESSED OXIDOREDUCTASE (EUROFUNG)-RELATED"/>
    <property type="match status" value="1"/>
</dbReference>
<dbReference type="SUPFAM" id="SSF55347">
    <property type="entry name" value="Glyceraldehyde-3-phosphate dehydrogenase-like, C-terminal domain"/>
    <property type="match status" value="1"/>
</dbReference>
<dbReference type="InterPro" id="IPR055170">
    <property type="entry name" value="GFO_IDH_MocA-like_dom"/>
</dbReference>
<keyword evidence="6" id="KW-1185">Reference proteome</keyword>
<sequence length="370" mass="38781">MSPHVSPSSPLRVALVGYGLAGAAFHAPLIATTPGLRLHSVVTANAGRRAALRADHPDARIVADTDQLLAAADELDLVVVASPDHTHVPVARAALAAGLPVVVDKPLAASTAEARALVQEARRRDLMLTVFQNRRWDADFLTARRLIADGRLGAVHRFESRFERWQPEVKPGWRQSAAAAATGGVLFDLGSHLVDQALQLFGPVERVHAEVDTRRSGAQVDDDAFLALTHTGGVRSHLWMGALAGLPGPRLRVLGDRAAYTAPRLDPQEDALRAGHRPGPGWGTVPEADHGTLGAGPDARPHPSLPGDYPAFYAGVAAALRDGAPVPVDPLDAVATLTVLEAARHSAATGRTVGLRDTGVGSLTATESPA</sequence>
<dbReference type="Gene3D" id="3.30.360.10">
    <property type="entry name" value="Dihydrodipicolinate Reductase, domain 2"/>
    <property type="match status" value="1"/>
</dbReference>
<reference evidence="5 6" key="1">
    <citation type="journal article" date="2019" name="Int. J. Syst. Evol. Microbiol.">
        <title>The Global Catalogue of Microorganisms (GCM) 10K type strain sequencing project: providing services to taxonomists for standard genome sequencing and annotation.</title>
        <authorList>
            <consortium name="The Broad Institute Genomics Platform"/>
            <consortium name="The Broad Institute Genome Sequencing Center for Infectious Disease"/>
            <person name="Wu L."/>
            <person name="Ma J."/>
        </authorList>
    </citation>
    <scope>NUCLEOTIDE SEQUENCE [LARGE SCALE GENOMIC DNA]</scope>
    <source>
        <strain evidence="5 6">JCM 13004</strain>
    </source>
</reference>
<dbReference type="RefSeq" id="WP_344441885.1">
    <property type="nucleotide sequence ID" value="NZ_BAAALF010000040.1"/>
</dbReference>
<dbReference type="SUPFAM" id="SSF51735">
    <property type="entry name" value="NAD(P)-binding Rossmann-fold domains"/>
    <property type="match status" value="1"/>
</dbReference>
<keyword evidence="2" id="KW-0560">Oxidoreductase</keyword>
<evidence type="ECO:0000259" key="3">
    <source>
        <dbReference type="Pfam" id="PF01408"/>
    </source>
</evidence>
<evidence type="ECO:0000256" key="2">
    <source>
        <dbReference type="ARBA" id="ARBA00023002"/>
    </source>
</evidence>
<dbReference type="PANTHER" id="PTHR43708">
    <property type="entry name" value="CONSERVED EXPRESSED OXIDOREDUCTASE (EUROFUNG)"/>
    <property type="match status" value="1"/>
</dbReference>
<protein>
    <submittedName>
        <fullName evidence="5">Gfo/Idh/MocA family oxidoreductase</fullName>
    </submittedName>
</protein>
<evidence type="ECO:0000313" key="5">
    <source>
        <dbReference type="EMBL" id="GAA1236714.1"/>
    </source>
</evidence>
<feature type="domain" description="GFO/IDH/MocA-like oxidoreductase" evidence="4">
    <location>
        <begin position="140"/>
        <end position="260"/>
    </location>
</feature>
<dbReference type="Pfam" id="PF22725">
    <property type="entry name" value="GFO_IDH_MocA_C3"/>
    <property type="match status" value="1"/>
</dbReference>
<name>A0ABN1W9S9_9ACTN</name>
<dbReference type="Proteomes" id="UP001500037">
    <property type="component" value="Unassembled WGS sequence"/>
</dbReference>
<evidence type="ECO:0000259" key="4">
    <source>
        <dbReference type="Pfam" id="PF22725"/>
    </source>
</evidence>
<comment type="caution">
    <text evidence="5">The sequence shown here is derived from an EMBL/GenBank/DDBJ whole genome shotgun (WGS) entry which is preliminary data.</text>
</comment>
<dbReference type="Gene3D" id="3.40.50.720">
    <property type="entry name" value="NAD(P)-binding Rossmann-like Domain"/>
    <property type="match status" value="1"/>
</dbReference>
<comment type="similarity">
    <text evidence="1">Belongs to the Gfo/Idh/MocA family.</text>
</comment>
<proteinExistence type="inferred from homology"/>
<evidence type="ECO:0000313" key="6">
    <source>
        <dbReference type="Proteomes" id="UP001500037"/>
    </source>
</evidence>
<dbReference type="Pfam" id="PF01408">
    <property type="entry name" value="GFO_IDH_MocA"/>
    <property type="match status" value="1"/>
</dbReference>